<feature type="transmembrane region" description="Helical" evidence="1">
    <location>
        <begin position="281"/>
        <end position="299"/>
    </location>
</feature>
<evidence type="ECO:0000313" key="3">
    <source>
        <dbReference type="EMBL" id="CAA0118999.1"/>
    </source>
</evidence>
<feature type="transmembrane region" description="Helical" evidence="1">
    <location>
        <begin position="32"/>
        <end position="52"/>
    </location>
</feature>
<feature type="transmembrane region" description="Helical" evidence="1">
    <location>
        <begin position="104"/>
        <end position="122"/>
    </location>
</feature>
<dbReference type="OrthoDB" id="5488443at2"/>
<feature type="transmembrane region" description="Helical" evidence="1">
    <location>
        <begin position="208"/>
        <end position="229"/>
    </location>
</feature>
<dbReference type="PANTHER" id="PTHR35982:SF1">
    <property type="entry name" value="SPIROCYCLASE, AVEC FAMILY"/>
    <property type="match status" value="1"/>
</dbReference>
<evidence type="ECO:0000313" key="4">
    <source>
        <dbReference type="Proteomes" id="UP000441399"/>
    </source>
</evidence>
<feature type="transmembrane region" description="Helical" evidence="1">
    <location>
        <begin position="64"/>
        <end position="84"/>
    </location>
</feature>
<reference evidence="3 4" key="1">
    <citation type="submission" date="2019-11" db="EMBL/GenBank/DDBJ databases">
        <authorList>
            <person name="Holert J."/>
        </authorList>
    </citation>
    <scope>NUCLEOTIDE SEQUENCE [LARGE SCALE GENOMIC DNA]</scope>
    <source>
        <strain evidence="3">SB11_3</strain>
    </source>
</reference>
<feature type="transmembrane region" description="Helical" evidence="1">
    <location>
        <begin position="178"/>
        <end position="196"/>
    </location>
</feature>
<sequence length="347" mass="39565">MKADAHISYAMQNTEATQSLIWLNSASELKDWSFLAIQAIIIAGVILAIIHATREHRKTGSPSALITLFGCFFYGLCIDILSYYTVENFWHGEFSVMFLYNKLPLYIALFYPAFMYHAYMIIRRYDFTPVTEAICVGFYAGLMYLIFDNLGPMLQWWIWDTSDPTTLPYVDAVPLTSYHWFFTFTIAFSLINRVISYNWVASQKPKPLLFGAIAIQPVLTILLGSMFFIPYNLFAKNMPPYDMLPWAQNLEMAALVHALTFAAAGWLFLTNWRRPKGDRDTLLMAFPFIFLVGHAYMYIAKFHLYFDITPAGTSNGFEVGNLPAVILALIGTCTIVLLSHPTSKSER</sequence>
<dbReference type="Proteomes" id="UP000441399">
    <property type="component" value="Unassembled WGS sequence"/>
</dbReference>
<proteinExistence type="predicted"/>
<organism evidence="3 4">
    <name type="scientific">BD1-7 clade bacterium</name>
    <dbReference type="NCBI Taxonomy" id="2029982"/>
    <lineage>
        <taxon>Bacteria</taxon>
        <taxon>Pseudomonadati</taxon>
        <taxon>Pseudomonadota</taxon>
        <taxon>Gammaproteobacteria</taxon>
        <taxon>Cellvibrionales</taxon>
        <taxon>Spongiibacteraceae</taxon>
        <taxon>BD1-7 clade</taxon>
    </lineage>
</organism>
<feature type="transmembrane region" description="Helical" evidence="1">
    <location>
        <begin position="134"/>
        <end position="158"/>
    </location>
</feature>
<keyword evidence="1" id="KW-1133">Transmembrane helix</keyword>
<gene>
    <name evidence="3" type="ORF">OPDIPICF_02204</name>
</gene>
<dbReference type="EMBL" id="CACSIO010000034">
    <property type="protein sequence ID" value="CAA0118999.1"/>
    <property type="molecule type" value="Genomic_DNA"/>
</dbReference>
<name>A0A5S9QM20_9GAMM</name>
<keyword evidence="1" id="KW-0472">Membrane</keyword>
<keyword evidence="4" id="KW-1185">Reference proteome</keyword>
<feature type="transmembrane region" description="Helical" evidence="1">
    <location>
        <begin position="319"/>
        <end position="338"/>
    </location>
</feature>
<evidence type="ECO:0000259" key="2">
    <source>
        <dbReference type="Pfam" id="PF25085"/>
    </source>
</evidence>
<dbReference type="InterPro" id="IPR056704">
    <property type="entry name" value="DUF7802"/>
</dbReference>
<feature type="domain" description="DUF7802" evidence="2">
    <location>
        <begin position="33"/>
        <end position="197"/>
    </location>
</feature>
<keyword evidence="1" id="KW-0812">Transmembrane</keyword>
<feature type="transmembrane region" description="Helical" evidence="1">
    <location>
        <begin position="249"/>
        <end position="269"/>
    </location>
</feature>
<accession>A0A5S9QM20</accession>
<evidence type="ECO:0000256" key="1">
    <source>
        <dbReference type="SAM" id="Phobius"/>
    </source>
</evidence>
<dbReference type="PANTHER" id="PTHR35982">
    <property type="entry name" value="AGAP005361-PA"/>
    <property type="match status" value="1"/>
</dbReference>
<dbReference type="Pfam" id="PF25085">
    <property type="entry name" value="DUF7802"/>
    <property type="match status" value="1"/>
</dbReference>
<dbReference type="AlphaFoldDB" id="A0A5S9QM20"/>
<protein>
    <recommendedName>
        <fullName evidence="2">DUF7802 domain-containing protein</fullName>
    </recommendedName>
</protein>